<protein>
    <recommendedName>
        <fullName evidence="5">tRNA pseudouridine synthase B</fullName>
        <ecNumber evidence="5">5.4.99.25</ecNumber>
    </recommendedName>
    <alternativeName>
        <fullName evidence="5">tRNA pseudouridine(55) synthase</fullName>
        <shortName evidence="5">Psi55 synthase</shortName>
    </alternativeName>
    <alternativeName>
        <fullName evidence="5">tRNA pseudouridylate synthase</fullName>
    </alternativeName>
    <alternativeName>
        <fullName evidence="5">tRNA-uridine isomerase</fullName>
    </alternativeName>
</protein>
<gene>
    <name evidence="5" type="primary">truB</name>
    <name evidence="8" type="ORF">A2127_02080</name>
</gene>
<feature type="domain" description="tRNA pseudouridylate synthase B C-terminal" evidence="7">
    <location>
        <begin position="173"/>
        <end position="211"/>
    </location>
</feature>
<dbReference type="InterPro" id="IPR002501">
    <property type="entry name" value="PsdUridine_synth_N"/>
</dbReference>
<comment type="caution">
    <text evidence="8">The sequence shown here is derived from an EMBL/GenBank/DDBJ whole genome shotgun (WGS) entry which is preliminary data.</text>
</comment>
<dbReference type="GO" id="GO:0031119">
    <property type="term" value="P:tRNA pseudouridine synthesis"/>
    <property type="evidence" value="ECO:0007669"/>
    <property type="project" value="UniProtKB-UniRule"/>
</dbReference>
<comment type="function">
    <text evidence="5">Responsible for synthesis of pseudouridine from uracil-55 in the psi GC loop of transfer RNAs.</text>
</comment>
<name>A0A1F6BRS0_9BACT</name>
<reference evidence="8 9" key="1">
    <citation type="journal article" date="2016" name="Nat. Commun.">
        <title>Thousands of microbial genomes shed light on interconnected biogeochemical processes in an aquifer system.</title>
        <authorList>
            <person name="Anantharaman K."/>
            <person name="Brown C.T."/>
            <person name="Hug L.A."/>
            <person name="Sharon I."/>
            <person name="Castelle C.J."/>
            <person name="Probst A.J."/>
            <person name="Thomas B.C."/>
            <person name="Singh A."/>
            <person name="Wilkins M.J."/>
            <person name="Karaoz U."/>
            <person name="Brodie E.L."/>
            <person name="Williams K.H."/>
            <person name="Hubbard S.S."/>
            <person name="Banfield J.F."/>
        </authorList>
    </citation>
    <scope>NUCLEOTIDE SEQUENCE [LARGE SCALE GENOMIC DNA]</scope>
</reference>
<comment type="similarity">
    <text evidence="2 5">Belongs to the pseudouridine synthase TruB family. Type 1 subfamily.</text>
</comment>
<sequence length="212" mass="23503">MEKIFAVWKPKGPTSHDVVNEVRRAFGERRVGHAGTLDPLAEGVLVLGVGREATRKLGSIVKKEKEYVAKIKLGKESSTDDEEGEKTAFKNAVPPLPGEIKKVLESFIGETDQVPPVYSAVKVRGESAHRRIRRGEAVKMKSRRVKIAEIELLKYDWPYLIVRVVTGPGVYIRAVARDIGRRLGVGGFLSSLTRTRVGEFTKEKTISISDLP</sequence>
<accession>A0A1F6BRS0</accession>
<dbReference type="Gene3D" id="3.30.2350.10">
    <property type="entry name" value="Pseudouridine synthase"/>
    <property type="match status" value="1"/>
</dbReference>
<organism evidence="8 9">
    <name type="scientific">Candidatus Jorgensenbacteria bacterium GWC1_48_12</name>
    <dbReference type="NCBI Taxonomy" id="1798469"/>
    <lineage>
        <taxon>Bacteria</taxon>
        <taxon>Candidatus Joergenseniibacteriota</taxon>
    </lineage>
</organism>
<evidence type="ECO:0000259" key="7">
    <source>
        <dbReference type="Pfam" id="PF16198"/>
    </source>
</evidence>
<dbReference type="GO" id="GO:1990481">
    <property type="term" value="P:mRNA pseudouridine synthesis"/>
    <property type="evidence" value="ECO:0007669"/>
    <property type="project" value="TreeGrafter"/>
</dbReference>
<comment type="catalytic activity">
    <reaction evidence="1 5">
        <text>uridine(55) in tRNA = pseudouridine(55) in tRNA</text>
        <dbReference type="Rhea" id="RHEA:42532"/>
        <dbReference type="Rhea" id="RHEA-COMP:10101"/>
        <dbReference type="Rhea" id="RHEA-COMP:10102"/>
        <dbReference type="ChEBI" id="CHEBI:65314"/>
        <dbReference type="ChEBI" id="CHEBI:65315"/>
        <dbReference type="EC" id="5.4.99.25"/>
    </reaction>
</comment>
<keyword evidence="3 5" id="KW-0819">tRNA processing</keyword>
<dbReference type="Proteomes" id="UP000179324">
    <property type="component" value="Unassembled WGS sequence"/>
</dbReference>
<evidence type="ECO:0000313" key="8">
    <source>
        <dbReference type="EMBL" id="OGG39620.1"/>
    </source>
</evidence>
<dbReference type="HAMAP" id="MF_01080">
    <property type="entry name" value="TruB_bact"/>
    <property type="match status" value="1"/>
</dbReference>
<dbReference type="Pfam" id="PF16198">
    <property type="entry name" value="TruB_C_2"/>
    <property type="match status" value="1"/>
</dbReference>
<evidence type="ECO:0000256" key="1">
    <source>
        <dbReference type="ARBA" id="ARBA00000385"/>
    </source>
</evidence>
<dbReference type="GO" id="GO:0003723">
    <property type="term" value="F:RNA binding"/>
    <property type="evidence" value="ECO:0007669"/>
    <property type="project" value="InterPro"/>
</dbReference>
<dbReference type="NCBIfam" id="TIGR00431">
    <property type="entry name" value="TruB"/>
    <property type="match status" value="1"/>
</dbReference>
<dbReference type="InterPro" id="IPR032819">
    <property type="entry name" value="TruB_C"/>
</dbReference>
<evidence type="ECO:0000259" key="6">
    <source>
        <dbReference type="Pfam" id="PF01509"/>
    </source>
</evidence>
<dbReference type="CDD" id="cd02573">
    <property type="entry name" value="PseudoU_synth_EcTruB"/>
    <property type="match status" value="1"/>
</dbReference>
<evidence type="ECO:0000256" key="5">
    <source>
        <dbReference type="HAMAP-Rule" id="MF_01080"/>
    </source>
</evidence>
<dbReference type="InterPro" id="IPR020103">
    <property type="entry name" value="PsdUridine_synth_cat_dom_sf"/>
</dbReference>
<evidence type="ECO:0000256" key="2">
    <source>
        <dbReference type="ARBA" id="ARBA00005642"/>
    </source>
</evidence>
<dbReference type="EMBL" id="MFKI01000004">
    <property type="protein sequence ID" value="OGG39620.1"/>
    <property type="molecule type" value="Genomic_DNA"/>
</dbReference>
<dbReference type="SUPFAM" id="SSF55120">
    <property type="entry name" value="Pseudouridine synthase"/>
    <property type="match status" value="1"/>
</dbReference>
<dbReference type="PANTHER" id="PTHR13767">
    <property type="entry name" value="TRNA-PSEUDOURIDINE SYNTHASE"/>
    <property type="match status" value="1"/>
</dbReference>
<dbReference type="InterPro" id="IPR014780">
    <property type="entry name" value="tRNA_psdUridine_synth_TruB"/>
</dbReference>
<feature type="domain" description="Pseudouridine synthase II N-terminal" evidence="6">
    <location>
        <begin position="23"/>
        <end position="172"/>
    </location>
</feature>
<evidence type="ECO:0000313" key="9">
    <source>
        <dbReference type="Proteomes" id="UP000179324"/>
    </source>
</evidence>
<keyword evidence="4 5" id="KW-0413">Isomerase</keyword>
<feature type="active site" description="Nucleophile" evidence="5">
    <location>
        <position position="38"/>
    </location>
</feature>
<dbReference type="AlphaFoldDB" id="A0A1F6BRS0"/>
<evidence type="ECO:0000256" key="4">
    <source>
        <dbReference type="ARBA" id="ARBA00023235"/>
    </source>
</evidence>
<dbReference type="Pfam" id="PF01509">
    <property type="entry name" value="TruB_N"/>
    <property type="match status" value="1"/>
</dbReference>
<dbReference type="GO" id="GO:0160148">
    <property type="term" value="F:tRNA pseudouridine(55) synthase activity"/>
    <property type="evidence" value="ECO:0007669"/>
    <property type="project" value="UniProtKB-EC"/>
</dbReference>
<proteinExistence type="inferred from homology"/>
<dbReference type="EC" id="5.4.99.25" evidence="5"/>
<evidence type="ECO:0000256" key="3">
    <source>
        <dbReference type="ARBA" id="ARBA00022694"/>
    </source>
</evidence>
<dbReference type="PANTHER" id="PTHR13767:SF2">
    <property type="entry name" value="PSEUDOURIDYLATE SYNTHASE TRUB1"/>
    <property type="match status" value="1"/>
</dbReference>